<keyword evidence="2" id="KW-1185">Reference proteome</keyword>
<comment type="caution">
    <text evidence="1">The sequence shown here is derived from an EMBL/GenBank/DDBJ whole genome shotgun (WGS) entry which is preliminary data.</text>
</comment>
<reference evidence="1 2" key="1">
    <citation type="journal article" date="2020" name="BMC Genomics">
        <title>Intraspecific diversification of the crop wild relative Brassica cretica Lam. using demographic model selection.</title>
        <authorList>
            <person name="Kioukis A."/>
            <person name="Michalopoulou V.A."/>
            <person name="Briers L."/>
            <person name="Pirintsos S."/>
            <person name="Studholme D.J."/>
            <person name="Pavlidis P."/>
            <person name="Sarris P.F."/>
        </authorList>
    </citation>
    <scope>NUCLEOTIDE SEQUENCE [LARGE SCALE GENOMIC DNA]</scope>
    <source>
        <strain evidence="2">cv. PFS-1207/04</strain>
    </source>
</reference>
<sequence>MYRFGGGSSKHLLGWEEVSNAVWFCVQAGLWWRLQGSCYSRDDTRSPGIRGNKKNFTF</sequence>
<proteinExistence type="predicted"/>
<protein>
    <submittedName>
        <fullName evidence="1">Uncharacterized protein</fullName>
    </submittedName>
</protein>
<name>A0ABQ7E6T8_BRACR</name>
<gene>
    <name evidence="1" type="ORF">DY000_02020712</name>
</gene>
<accession>A0ABQ7E6T8</accession>
<dbReference type="EMBL" id="QGKV02000299">
    <property type="protein sequence ID" value="KAF3592923.1"/>
    <property type="molecule type" value="Genomic_DNA"/>
</dbReference>
<evidence type="ECO:0000313" key="2">
    <source>
        <dbReference type="Proteomes" id="UP000266723"/>
    </source>
</evidence>
<organism evidence="1 2">
    <name type="scientific">Brassica cretica</name>
    <name type="common">Mustard</name>
    <dbReference type="NCBI Taxonomy" id="69181"/>
    <lineage>
        <taxon>Eukaryota</taxon>
        <taxon>Viridiplantae</taxon>
        <taxon>Streptophyta</taxon>
        <taxon>Embryophyta</taxon>
        <taxon>Tracheophyta</taxon>
        <taxon>Spermatophyta</taxon>
        <taxon>Magnoliopsida</taxon>
        <taxon>eudicotyledons</taxon>
        <taxon>Gunneridae</taxon>
        <taxon>Pentapetalae</taxon>
        <taxon>rosids</taxon>
        <taxon>malvids</taxon>
        <taxon>Brassicales</taxon>
        <taxon>Brassicaceae</taxon>
        <taxon>Brassiceae</taxon>
        <taxon>Brassica</taxon>
    </lineage>
</organism>
<evidence type="ECO:0000313" key="1">
    <source>
        <dbReference type="EMBL" id="KAF3592923.1"/>
    </source>
</evidence>
<dbReference type="Proteomes" id="UP000266723">
    <property type="component" value="Unassembled WGS sequence"/>
</dbReference>